<reference evidence="8" key="5">
    <citation type="submission" date="2025-09" db="UniProtKB">
        <authorList>
            <consortium name="Ensembl"/>
        </authorList>
    </citation>
    <scope>IDENTIFICATION</scope>
</reference>
<feature type="domain" description="Alpha 1,4-glycosyltransferase" evidence="7">
    <location>
        <begin position="200"/>
        <end position="329"/>
    </location>
</feature>
<dbReference type="AlphaFoldDB" id="A0A4W3IC80"/>
<dbReference type="GeneTree" id="ENSGT00510000047981"/>
<dbReference type="PANTHER" id="PTHR12042:SF16">
    <property type="entry name" value="ALPHA-1,4-N-ACETYLGLUCOSAMINYLTRANSFERASE"/>
    <property type="match status" value="1"/>
</dbReference>
<evidence type="ECO:0000313" key="9">
    <source>
        <dbReference type="Proteomes" id="UP000314986"/>
    </source>
</evidence>
<evidence type="ECO:0000313" key="8">
    <source>
        <dbReference type="Ensembl" id="ENSCMIP00000026347.1"/>
    </source>
</evidence>
<proteinExistence type="inferred from homology"/>
<dbReference type="InterPro" id="IPR029044">
    <property type="entry name" value="Nucleotide-diphossugar_trans"/>
</dbReference>
<dbReference type="Pfam" id="PF04572">
    <property type="entry name" value="Gb3_synth"/>
    <property type="match status" value="1"/>
</dbReference>
<evidence type="ECO:0000259" key="7">
    <source>
        <dbReference type="Pfam" id="PF04572"/>
    </source>
</evidence>
<dbReference type="GO" id="GO:0008375">
    <property type="term" value="F:acetylglucosaminyltransferase activity"/>
    <property type="evidence" value="ECO:0007669"/>
    <property type="project" value="TreeGrafter"/>
</dbReference>
<dbReference type="Gene3D" id="3.90.550.20">
    <property type="match status" value="1"/>
</dbReference>
<dbReference type="Ensembl" id="ENSCMIT00000026775.1">
    <property type="protein sequence ID" value="ENSCMIP00000026347.1"/>
    <property type="gene ID" value="ENSCMIG00000011553.1"/>
</dbReference>
<organism evidence="8 9">
    <name type="scientific">Callorhinchus milii</name>
    <name type="common">Ghost shark</name>
    <dbReference type="NCBI Taxonomy" id="7868"/>
    <lineage>
        <taxon>Eukaryota</taxon>
        <taxon>Metazoa</taxon>
        <taxon>Chordata</taxon>
        <taxon>Craniata</taxon>
        <taxon>Vertebrata</taxon>
        <taxon>Chondrichthyes</taxon>
        <taxon>Holocephali</taxon>
        <taxon>Chimaeriformes</taxon>
        <taxon>Callorhinchidae</taxon>
        <taxon>Callorhinchus</taxon>
    </lineage>
</organism>
<dbReference type="PANTHER" id="PTHR12042">
    <property type="entry name" value="LACTOSYLCERAMIDE 4-ALPHA-GALACTOSYLTRANSFERASE ALPHA- 1,4-GALACTOSYLTRANSFERASE"/>
    <property type="match status" value="1"/>
</dbReference>
<dbReference type="KEGG" id="cmk:103190151"/>
<protein>
    <submittedName>
        <fullName evidence="8">Lactosylceramide 4-alpha-galactosyltransferase-like</fullName>
    </submittedName>
</protein>
<reference evidence="9" key="1">
    <citation type="journal article" date="2006" name="Science">
        <title>Ancient noncoding elements conserved in the human genome.</title>
        <authorList>
            <person name="Venkatesh B."/>
            <person name="Kirkness E.F."/>
            <person name="Loh Y.H."/>
            <person name="Halpern A.L."/>
            <person name="Lee A.P."/>
            <person name="Johnson J."/>
            <person name="Dandona N."/>
            <person name="Viswanathan L.D."/>
            <person name="Tay A."/>
            <person name="Venter J.C."/>
            <person name="Strausberg R.L."/>
            <person name="Brenner S."/>
        </authorList>
    </citation>
    <scope>NUCLEOTIDE SEQUENCE [LARGE SCALE GENOMIC DNA]</scope>
</reference>
<dbReference type="OMA" id="QQWASIG"/>
<reference evidence="8" key="4">
    <citation type="submission" date="2025-08" db="UniProtKB">
        <authorList>
            <consortium name="Ensembl"/>
        </authorList>
    </citation>
    <scope>IDENTIFICATION</scope>
</reference>
<accession>A0A4W3IC80</accession>
<dbReference type="GeneID" id="103190151"/>
<evidence type="ECO:0000256" key="6">
    <source>
        <dbReference type="ARBA" id="ARBA00023136"/>
    </source>
</evidence>
<dbReference type="OrthoDB" id="407609at2759"/>
<comment type="subcellular location">
    <subcellularLocation>
        <location evidence="1">Golgi apparatus membrane</location>
        <topology evidence="1">Single-pass type II membrane protein</topology>
    </subcellularLocation>
</comment>
<gene>
    <name evidence="8" type="primary">LOC103190151</name>
</gene>
<dbReference type="GO" id="GO:0006493">
    <property type="term" value="P:protein O-linked glycosylation"/>
    <property type="evidence" value="ECO:0007669"/>
    <property type="project" value="TreeGrafter"/>
</dbReference>
<sequence>MKRLHKGYLVALLLVICIVLYLQSTFIYCFLQRCSLKDKYDADFDYSSLITDPGIMFVQTTNEVEPTPLAVCAVESAARENPDKPVYYFMKGLSGNLSQYPFPQYVAAPMLSSIKNVVLVPLRLKALFQNTPLSFWYQQVNPYRQQYWIHVLSDACRLAVLWKYGGIYLDTDIISLKPLQFTNFICAEGYMTANGAALGFQDHHQFMWDCMEDYVINYNGQIWGQQGPHLISRVLKHWCQSDNLGKFLDLQCNGISYLSPRYFYPIKYTEWQRFFQPWNKNDIESFFSDTKGVHIWNFKNVGQQKRVVAGSGTLIENLFIKYCPTTYKVLVKRSSFIQ</sequence>
<comment type="similarity">
    <text evidence="2">Belongs to the glycosyltransferase 32 family.</text>
</comment>
<dbReference type="InterPro" id="IPR007652">
    <property type="entry name" value="A1-4-GlycosylTfrase_dom"/>
</dbReference>
<evidence type="ECO:0000256" key="4">
    <source>
        <dbReference type="ARBA" id="ARBA00022679"/>
    </source>
</evidence>
<keyword evidence="4" id="KW-0808">Transferase</keyword>
<dbReference type="InParanoid" id="A0A4W3IC80"/>
<dbReference type="SUPFAM" id="SSF53448">
    <property type="entry name" value="Nucleotide-diphospho-sugar transferases"/>
    <property type="match status" value="1"/>
</dbReference>
<keyword evidence="9" id="KW-1185">Reference proteome</keyword>
<dbReference type="InterPro" id="IPR007577">
    <property type="entry name" value="GlycoTrfase_DXD_sugar-bd_CS"/>
</dbReference>
<evidence type="ECO:0000256" key="2">
    <source>
        <dbReference type="ARBA" id="ARBA00009003"/>
    </source>
</evidence>
<dbReference type="GO" id="GO:0000139">
    <property type="term" value="C:Golgi membrane"/>
    <property type="evidence" value="ECO:0007669"/>
    <property type="project" value="UniProtKB-SubCell"/>
</dbReference>
<keyword evidence="6" id="KW-0472">Membrane</keyword>
<evidence type="ECO:0000256" key="1">
    <source>
        <dbReference type="ARBA" id="ARBA00004323"/>
    </source>
</evidence>
<keyword evidence="5" id="KW-0333">Golgi apparatus</keyword>
<dbReference type="InterPro" id="IPR051981">
    <property type="entry name" value="Glycosyltransf_32"/>
</dbReference>
<evidence type="ECO:0000256" key="3">
    <source>
        <dbReference type="ARBA" id="ARBA00022676"/>
    </source>
</evidence>
<reference evidence="9" key="3">
    <citation type="journal article" date="2014" name="Nature">
        <title>Elephant shark genome provides unique insights into gnathostome evolution.</title>
        <authorList>
            <consortium name="International Elephant Shark Genome Sequencing Consortium"/>
            <person name="Venkatesh B."/>
            <person name="Lee A.P."/>
            <person name="Ravi V."/>
            <person name="Maurya A.K."/>
            <person name="Lian M.M."/>
            <person name="Swann J.B."/>
            <person name="Ohta Y."/>
            <person name="Flajnik M.F."/>
            <person name="Sutoh Y."/>
            <person name="Kasahara M."/>
            <person name="Hoon S."/>
            <person name="Gangu V."/>
            <person name="Roy S.W."/>
            <person name="Irimia M."/>
            <person name="Korzh V."/>
            <person name="Kondrychyn I."/>
            <person name="Lim Z.W."/>
            <person name="Tay B.H."/>
            <person name="Tohari S."/>
            <person name="Kong K.W."/>
            <person name="Ho S."/>
            <person name="Lorente-Galdos B."/>
            <person name="Quilez J."/>
            <person name="Marques-Bonet T."/>
            <person name="Raney B.J."/>
            <person name="Ingham P.W."/>
            <person name="Tay A."/>
            <person name="Hillier L.W."/>
            <person name="Minx P."/>
            <person name="Boehm T."/>
            <person name="Wilson R.K."/>
            <person name="Brenner S."/>
            <person name="Warren W.C."/>
        </authorList>
    </citation>
    <scope>NUCLEOTIDE SEQUENCE [LARGE SCALE GENOMIC DNA]</scope>
</reference>
<evidence type="ECO:0000256" key="5">
    <source>
        <dbReference type="ARBA" id="ARBA00023034"/>
    </source>
</evidence>
<dbReference type="Proteomes" id="UP000314986">
    <property type="component" value="Unassembled WGS sequence"/>
</dbReference>
<dbReference type="Pfam" id="PF04488">
    <property type="entry name" value="Gly_transf_sug"/>
    <property type="match status" value="1"/>
</dbReference>
<name>A0A4W3IC80_CALMI</name>
<reference evidence="9" key="2">
    <citation type="journal article" date="2007" name="PLoS Biol.">
        <title>Survey sequencing and comparative analysis of the elephant shark (Callorhinchus milii) genome.</title>
        <authorList>
            <person name="Venkatesh B."/>
            <person name="Kirkness E.F."/>
            <person name="Loh Y.H."/>
            <person name="Halpern A.L."/>
            <person name="Lee A.P."/>
            <person name="Johnson J."/>
            <person name="Dandona N."/>
            <person name="Viswanathan L.D."/>
            <person name="Tay A."/>
            <person name="Venter J.C."/>
            <person name="Strausberg R.L."/>
            <person name="Brenner S."/>
        </authorList>
    </citation>
    <scope>NUCLEOTIDE SEQUENCE [LARGE SCALE GENOMIC DNA]</scope>
</reference>
<keyword evidence="3" id="KW-0328">Glycosyltransferase</keyword>